<dbReference type="Proteomes" id="UP000650833">
    <property type="component" value="Unassembled WGS sequence"/>
</dbReference>
<proteinExistence type="predicted"/>
<comment type="caution">
    <text evidence="2">The sequence shown here is derived from an EMBL/GenBank/DDBJ whole genome shotgun (WGS) entry which is preliminary data.</text>
</comment>
<dbReference type="InterPro" id="IPR001810">
    <property type="entry name" value="F-box_dom"/>
</dbReference>
<organism evidence="2 3">
    <name type="scientific">Mucor plumbeus</name>
    <dbReference type="NCBI Taxonomy" id="97098"/>
    <lineage>
        <taxon>Eukaryota</taxon>
        <taxon>Fungi</taxon>
        <taxon>Fungi incertae sedis</taxon>
        <taxon>Mucoromycota</taxon>
        <taxon>Mucoromycotina</taxon>
        <taxon>Mucoromycetes</taxon>
        <taxon>Mucorales</taxon>
        <taxon>Mucorineae</taxon>
        <taxon>Mucoraceae</taxon>
        <taxon>Mucor</taxon>
    </lineage>
</organism>
<evidence type="ECO:0000259" key="1">
    <source>
        <dbReference type="Pfam" id="PF00646"/>
    </source>
</evidence>
<evidence type="ECO:0000313" key="2">
    <source>
        <dbReference type="EMBL" id="KAG2190866.1"/>
    </source>
</evidence>
<dbReference type="EMBL" id="JAEPRC010000897">
    <property type="protein sequence ID" value="KAG2190866.1"/>
    <property type="molecule type" value="Genomic_DNA"/>
</dbReference>
<reference evidence="2" key="1">
    <citation type="submission" date="2020-12" db="EMBL/GenBank/DDBJ databases">
        <title>Metabolic potential, ecology and presence of endohyphal bacteria is reflected in genomic diversity of Mucoromycotina.</title>
        <authorList>
            <person name="Muszewska A."/>
            <person name="Okrasinska A."/>
            <person name="Steczkiewicz K."/>
            <person name="Drgas O."/>
            <person name="Orlowska M."/>
            <person name="Perlinska-Lenart U."/>
            <person name="Aleksandrzak-Piekarczyk T."/>
            <person name="Szatraj K."/>
            <person name="Zielenkiewicz U."/>
            <person name="Pilsyk S."/>
            <person name="Malc E."/>
            <person name="Mieczkowski P."/>
            <person name="Kruszewska J.S."/>
            <person name="Biernat P."/>
            <person name="Pawlowska J."/>
        </authorList>
    </citation>
    <scope>NUCLEOTIDE SEQUENCE</scope>
    <source>
        <strain evidence="2">CBS 226.32</strain>
    </source>
</reference>
<keyword evidence="3" id="KW-1185">Reference proteome</keyword>
<evidence type="ECO:0000313" key="3">
    <source>
        <dbReference type="Proteomes" id="UP000650833"/>
    </source>
</evidence>
<feature type="domain" description="F-box" evidence="1">
    <location>
        <begin position="5"/>
        <end position="34"/>
    </location>
</feature>
<accession>A0A8H7ULV9</accession>
<dbReference type="AlphaFoldDB" id="A0A8H7ULV9"/>
<sequence>MFAAEIIFKILKHLSKKDVYNLRAVSQLWKAQCEYHLFQLLKSRSKEEREMLIVKMGKDDKNNKTELIPVNYDCDHQMITFQTSSSLKQQIRGNQLQVVYSEWRQFLSIVALGYAQSLCLQDRALVMFHMPYNASMEHVYALPHWNKKRNQQYICDRGLIIKFSFIEDNVIIIDSILVNFSWILGGFNKGNPVSPLPLYSKEYQALSNMLLEEEGIDQYDEYTDSVADYILNDSNKLIIQTHSKRTLLWNKLEALSIHPRLVYKYSSAKNWLLKDNPVEDIDQVIQVIQNSEVGWSTKKLDLIRQVQ</sequence>
<dbReference type="OrthoDB" id="2267363at2759"/>
<protein>
    <recommendedName>
        <fullName evidence="1">F-box domain-containing protein</fullName>
    </recommendedName>
</protein>
<gene>
    <name evidence="2" type="ORF">INT46_001532</name>
</gene>
<name>A0A8H7ULV9_9FUNG</name>
<dbReference type="Pfam" id="PF00646">
    <property type="entry name" value="F-box"/>
    <property type="match status" value="1"/>
</dbReference>